<dbReference type="Pfam" id="PF04085">
    <property type="entry name" value="MreC"/>
    <property type="match status" value="1"/>
</dbReference>
<feature type="compositionally biased region" description="Low complexity" evidence="6">
    <location>
        <begin position="287"/>
        <end position="365"/>
    </location>
</feature>
<evidence type="ECO:0000256" key="4">
    <source>
        <dbReference type="ARBA" id="ARBA00032089"/>
    </source>
</evidence>
<dbReference type="PANTHER" id="PTHR34138:SF1">
    <property type="entry name" value="CELL SHAPE-DETERMINING PROTEIN MREC"/>
    <property type="match status" value="1"/>
</dbReference>
<evidence type="ECO:0000313" key="9">
    <source>
        <dbReference type="Proteomes" id="UP000593890"/>
    </source>
</evidence>
<evidence type="ECO:0000256" key="1">
    <source>
        <dbReference type="ARBA" id="ARBA00009369"/>
    </source>
</evidence>
<evidence type="ECO:0000256" key="3">
    <source>
        <dbReference type="ARBA" id="ARBA00022960"/>
    </source>
</evidence>
<proteinExistence type="inferred from homology"/>
<dbReference type="PANTHER" id="PTHR34138">
    <property type="entry name" value="CELL SHAPE-DETERMINING PROTEIN MREC"/>
    <property type="match status" value="1"/>
</dbReference>
<gene>
    <name evidence="8" type="ORF">C12CBH8_00270</name>
</gene>
<keyword evidence="5" id="KW-0175">Coiled coil</keyword>
<organism evidence="8 9">
    <name type="scientific">Solibaculum mannosilyticum</name>
    <dbReference type="NCBI Taxonomy" id="2780922"/>
    <lineage>
        <taxon>Bacteria</taxon>
        <taxon>Bacillati</taxon>
        <taxon>Bacillota</taxon>
        <taxon>Clostridia</taxon>
        <taxon>Eubacteriales</taxon>
        <taxon>Oscillospiraceae</taxon>
        <taxon>Solibaculum</taxon>
    </lineage>
</organism>
<evidence type="ECO:0000313" key="8">
    <source>
        <dbReference type="EMBL" id="BCI59388.1"/>
    </source>
</evidence>
<dbReference type="InterPro" id="IPR055342">
    <property type="entry name" value="MreC_beta-barrel_core"/>
</dbReference>
<dbReference type="GO" id="GO:0008360">
    <property type="term" value="P:regulation of cell shape"/>
    <property type="evidence" value="ECO:0007669"/>
    <property type="project" value="UniProtKB-KW"/>
</dbReference>
<feature type="region of interest" description="Disordered" evidence="6">
    <location>
        <begin position="280"/>
        <end position="365"/>
    </location>
</feature>
<dbReference type="InterPro" id="IPR042175">
    <property type="entry name" value="Cell/Rod_MreC_2"/>
</dbReference>
<feature type="domain" description="Rod shape-determining protein MreC beta-barrel core" evidence="7">
    <location>
        <begin position="120"/>
        <end position="271"/>
    </location>
</feature>
<evidence type="ECO:0000256" key="6">
    <source>
        <dbReference type="SAM" id="MobiDB-lite"/>
    </source>
</evidence>
<evidence type="ECO:0000259" key="7">
    <source>
        <dbReference type="Pfam" id="PF04085"/>
    </source>
</evidence>
<dbReference type="InterPro" id="IPR042177">
    <property type="entry name" value="Cell/Rod_1"/>
</dbReference>
<reference evidence="9" key="1">
    <citation type="submission" date="2020-07" db="EMBL/GenBank/DDBJ databases">
        <title>Complete genome sequencing of Clostridia bacterium strain 12CBH8.</title>
        <authorList>
            <person name="Sakamoto M."/>
            <person name="Murakami T."/>
            <person name="Mori H."/>
        </authorList>
    </citation>
    <scope>NUCLEOTIDE SEQUENCE [LARGE SCALE GENOMIC DNA]</scope>
    <source>
        <strain evidence="9">12CBH8</strain>
    </source>
</reference>
<feature type="coiled-coil region" evidence="5">
    <location>
        <begin position="66"/>
        <end position="110"/>
    </location>
</feature>
<dbReference type="EMBL" id="AP023321">
    <property type="protein sequence ID" value="BCI59388.1"/>
    <property type="molecule type" value="Genomic_DNA"/>
</dbReference>
<dbReference type="AlphaFoldDB" id="A0A7I8CY57"/>
<name>A0A7I8CY57_9FIRM</name>
<dbReference type="GO" id="GO:0005886">
    <property type="term" value="C:plasma membrane"/>
    <property type="evidence" value="ECO:0007669"/>
    <property type="project" value="TreeGrafter"/>
</dbReference>
<keyword evidence="3" id="KW-0133">Cell shape</keyword>
<protein>
    <recommendedName>
        <fullName evidence="2">Cell shape-determining protein MreC</fullName>
    </recommendedName>
    <alternativeName>
        <fullName evidence="4">Cell shape protein MreC</fullName>
    </alternativeName>
</protein>
<dbReference type="Gene3D" id="2.40.10.350">
    <property type="entry name" value="Rod shape-determining protein MreC, domain 2"/>
    <property type="match status" value="1"/>
</dbReference>
<accession>A0A7I8CY57</accession>
<comment type="similarity">
    <text evidence="1">Belongs to the MreC family.</text>
</comment>
<evidence type="ECO:0000256" key="5">
    <source>
        <dbReference type="SAM" id="Coils"/>
    </source>
</evidence>
<dbReference type="Gene3D" id="2.40.10.340">
    <property type="entry name" value="Rod shape-determining protein MreC, domain 1"/>
    <property type="match status" value="1"/>
</dbReference>
<dbReference type="KEGG" id="sman:C12CBH8_00270"/>
<dbReference type="InterPro" id="IPR007221">
    <property type="entry name" value="MreC"/>
</dbReference>
<sequence length="365" mass="38588">MKEFFKSGRFKALVVVALLLCGFMIYALSQGGGASGFIGAITTPLQSLSSAISKGADSFFSQFVSTSDLQKQLDEKEEELRELREKQVDYDSAIRENEELRRYLDIKEQNEDFELEPAQVVARDNTDLYYNFTVNTGSANGVELRDPVITADGLVGYVSEVYPTYSIVRSILDPSTEIGAQDSHTQENGVVGLNTIDLAKEGLCRLNYLDRGSSVSRGNLVVTSGVGGAYPRGLIIGTVEEVLQESDGISIYATIKPAADIMHLTDVMIIKSFYGQGVGIPGEDDGTSTGNSSEPESSSDGGDASQAADSSVPSSSQGASSQGSASSRTSTPSSQNNSTSGTSSGSRSDGTSSSRTSSSQRGASR</sequence>
<keyword evidence="9" id="KW-1185">Reference proteome</keyword>
<dbReference type="Proteomes" id="UP000593890">
    <property type="component" value="Chromosome"/>
</dbReference>
<dbReference type="RefSeq" id="WP_215533309.1">
    <property type="nucleotide sequence ID" value="NZ_AP023321.1"/>
</dbReference>
<evidence type="ECO:0000256" key="2">
    <source>
        <dbReference type="ARBA" id="ARBA00013855"/>
    </source>
</evidence>